<evidence type="ECO:0000259" key="21">
    <source>
        <dbReference type="PROSITE" id="PS51385"/>
    </source>
</evidence>
<comment type="cofactor">
    <cofactor evidence="17">
        <name>Mg(2+)</name>
        <dbReference type="ChEBI" id="CHEBI:18420"/>
    </cofactor>
</comment>
<evidence type="ECO:0000256" key="5">
    <source>
        <dbReference type="ARBA" id="ARBA00022723"/>
    </source>
</evidence>
<dbReference type="AlphaFoldDB" id="A0A7Y9PJV5"/>
<dbReference type="InterPro" id="IPR004443">
    <property type="entry name" value="YjeF_N_dom"/>
</dbReference>
<keyword evidence="12 17" id="KW-0456">Lyase</keyword>
<evidence type="ECO:0000256" key="12">
    <source>
        <dbReference type="ARBA" id="ARBA00023239"/>
    </source>
</evidence>
<keyword evidence="7 17" id="KW-0067">ATP-binding</keyword>
<comment type="catalytic activity">
    <reaction evidence="1 18 19">
        <text>(6R)-NADHX = (6S)-NADHX</text>
        <dbReference type="Rhea" id="RHEA:32215"/>
        <dbReference type="ChEBI" id="CHEBI:64074"/>
        <dbReference type="ChEBI" id="CHEBI:64075"/>
        <dbReference type="EC" id="5.1.99.6"/>
    </reaction>
</comment>
<organism evidence="22 23">
    <name type="scientific">Granulicella arctica</name>
    <dbReference type="NCBI Taxonomy" id="940613"/>
    <lineage>
        <taxon>Bacteria</taxon>
        <taxon>Pseudomonadati</taxon>
        <taxon>Acidobacteriota</taxon>
        <taxon>Terriglobia</taxon>
        <taxon>Terriglobales</taxon>
        <taxon>Acidobacteriaceae</taxon>
        <taxon>Granulicella</taxon>
    </lineage>
</organism>
<dbReference type="InterPro" id="IPR000631">
    <property type="entry name" value="CARKD"/>
</dbReference>
<evidence type="ECO:0000256" key="1">
    <source>
        <dbReference type="ARBA" id="ARBA00000013"/>
    </source>
</evidence>
<protein>
    <recommendedName>
        <fullName evidence="19">Bifunctional NAD(P)H-hydrate repair enzyme</fullName>
    </recommendedName>
    <alternativeName>
        <fullName evidence="19">Nicotinamide nucleotide repair protein</fullName>
    </alternativeName>
    <domain>
        <recommendedName>
            <fullName evidence="19">ADP-dependent (S)-NAD(P)H-hydrate dehydratase</fullName>
            <ecNumber evidence="19">4.2.1.136</ecNumber>
        </recommendedName>
        <alternativeName>
            <fullName evidence="19">ADP-dependent NAD(P)HX dehydratase</fullName>
        </alternativeName>
    </domain>
    <domain>
        <recommendedName>
            <fullName evidence="19">NAD(P)H-hydrate epimerase</fullName>
            <ecNumber evidence="19">5.1.99.6</ecNumber>
        </recommendedName>
    </domain>
</protein>
<dbReference type="InterPro" id="IPR029056">
    <property type="entry name" value="Ribokinase-like"/>
</dbReference>
<feature type="binding site" evidence="17">
    <location>
        <position position="262"/>
    </location>
    <ligand>
        <name>(6S)-NADPHX</name>
        <dbReference type="ChEBI" id="CHEBI:64076"/>
    </ligand>
</feature>
<evidence type="ECO:0000256" key="9">
    <source>
        <dbReference type="ARBA" id="ARBA00022958"/>
    </source>
</evidence>
<feature type="binding site" evidence="17">
    <location>
        <position position="452"/>
    </location>
    <ligand>
        <name>(6S)-NADPHX</name>
        <dbReference type="ChEBI" id="CHEBI:64076"/>
    </ligand>
</feature>
<feature type="binding site" evidence="17">
    <location>
        <position position="451"/>
    </location>
    <ligand>
        <name>AMP</name>
        <dbReference type="ChEBI" id="CHEBI:456215"/>
    </ligand>
</feature>
<proteinExistence type="inferred from homology"/>
<dbReference type="PROSITE" id="PS51383">
    <property type="entry name" value="YJEF_C_3"/>
    <property type="match status" value="1"/>
</dbReference>
<dbReference type="EMBL" id="JACCCW010000002">
    <property type="protein sequence ID" value="NYF81182.1"/>
    <property type="molecule type" value="Genomic_DNA"/>
</dbReference>
<dbReference type="InterPro" id="IPR036652">
    <property type="entry name" value="YjeF_N_dom_sf"/>
</dbReference>
<keyword evidence="9 18" id="KW-0630">Potassium</keyword>
<evidence type="ECO:0000313" key="23">
    <source>
        <dbReference type="Proteomes" id="UP000589520"/>
    </source>
</evidence>
<comment type="function">
    <text evidence="18">Catalyzes the epimerization of the S- and R-forms of NAD(P)HX, a damaged form of NAD(P)H that is a result of enzymatic or heat-dependent hydration. This is a prerequisite for the S-specific NAD(P)H-hydrate dehydratase to allow the repair of both epimers of NAD(P)HX.</text>
</comment>
<dbReference type="GO" id="GO:0046496">
    <property type="term" value="P:nicotinamide nucleotide metabolic process"/>
    <property type="evidence" value="ECO:0007669"/>
    <property type="project" value="UniProtKB-UniRule"/>
</dbReference>
<dbReference type="GO" id="GO:0052856">
    <property type="term" value="F:NAD(P)HX epimerase activity"/>
    <property type="evidence" value="ECO:0007669"/>
    <property type="project" value="UniProtKB-UniRule"/>
</dbReference>
<comment type="caution">
    <text evidence="18">Lacks conserved residue(s) required for the propagation of feature annotation.</text>
</comment>
<evidence type="ECO:0000256" key="13">
    <source>
        <dbReference type="ARBA" id="ARBA00023268"/>
    </source>
</evidence>
<dbReference type="EC" id="5.1.99.6" evidence="19"/>
<dbReference type="Pfam" id="PF01256">
    <property type="entry name" value="Carb_kinase"/>
    <property type="match status" value="1"/>
</dbReference>
<dbReference type="GO" id="GO:0052855">
    <property type="term" value="F:ADP-dependent NAD(P)H-hydrate dehydratase activity"/>
    <property type="evidence" value="ECO:0007669"/>
    <property type="project" value="UniProtKB-UniRule"/>
</dbReference>
<comment type="subunit">
    <text evidence="17">Homotetramer.</text>
</comment>
<dbReference type="InterPro" id="IPR030677">
    <property type="entry name" value="Nnr"/>
</dbReference>
<comment type="function">
    <text evidence="17">Catalyzes the dehydration of the S-form of NAD(P)HX at the expense of ADP, which is converted to AMP. Together with NAD(P)HX epimerase, which catalyzes the epimerization of the S- and R-forms, the enzyme allows the repair of both epimers of NAD(P)HX, a damaged form of NAD(P)H that is a result of enzymatic or heat-dependent hydration.</text>
</comment>
<feature type="domain" description="YjeF N-terminal" evidence="21">
    <location>
        <begin position="9"/>
        <end position="219"/>
    </location>
</feature>
<feature type="binding site" evidence="17">
    <location>
        <position position="385"/>
    </location>
    <ligand>
        <name>(6S)-NADPHX</name>
        <dbReference type="ChEBI" id="CHEBI:64076"/>
    </ligand>
</feature>
<dbReference type="HAMAP" id="MF_01966">
    <property type="entry name" value="NADHX_epimerase"/>
    <property type="match status" value="1"/>
</dbReference>
<keyword evidence="6 17" id="KW-0547">Nucleotide-binding</keyword>
<comment type="catalytic activity">
    <reaction evidence="15 17 19">
        <text>(6S)-NADHX + ADP = AMP + phosphate + NADH + H(+)</text>
        <dbReference type="Rhea" id="RHEA:32223"/>
        <dbReference type="ChEBI" id="CHEBI:15378"/>
        <dbReference type="ChEBI" id="CHEBI:43474"/>
        <dbReference type="ChEBI" id="CHEBI:57945"/>
        <dbReference type="ChEBI" id="CHEBI:64074"/>
        <dbReference type="ChEBI" id="CHEBI:456215"/>
        <dbReference type="ChEBI" id="CHEBI:456216"/>
        <dbReference type="EC" id="4.2.1.136"/>
    </reaction>
</comment>
<evidence type="ECO:0000256" key="6">
    <source>
        <dbReference type="ARBA" id="ARBA00022741"/>
    </source>
</evidence>
<evidence type="ECO:0000256" key="4">
    <source>
        <dbReference type="ARBA" id="ARBA00009524"/>
    </source>
</evidence>
<keyword evidence="11 18" id="KW-0413">Isomerase</keyword>
<comment type="similarity">
    <text evidence="4 19">In the C-terminal section; belongs to the NnrD/CARKD family.</text>
</comment>
<dbReference type="PANTHER" id="PTHR12592:SF0">
    <property type="entry name" value="ATP-DEPENDENT (S)-NAD(P)H-HYDRATE DEHYDRATASE"/>
    <property type="match status" value="1"/>
</dbReference>
<evidence type="ECO:0000256" key="15">
    <source>
        <dbReference type="ARBA" id="ARBA00048238"/>
    </source>
</evidence>
<feature type="binding site" evidence="17">
    <location>
        <begin position="422"/>
        <end position="426"/>
    </location>
    <ligand>
        <name>AMP</name>
        <dbReference type="ChEBI" id="CHEBI:456215"/>
    </ligand>
</feature>
<dbReference type="Proteomes" id="UP000589520">
    <property type="component" value="Unassembled WGS sequence"/>
</dbReference>
<reference evidence="22 23" key="1">
    <citation type="submission" date="2020-07" db="EMBL/GenBank/DDBJ databases">
        <title>Genomic Encyclopedia of Type Strains, Phase IV (KMG-V): Genome sequencing to study the core and pangenomes of soil and plant-associated prokaryotes.</title>
        <authorList>
            <person name="Whitman W."/>
        </authorList>
    </citation>
    <scope>NUCLEOTIDE SEQUENCE [LARGE SCALE GENOMIC DNA]</scope>
    <source>
        <strain evidence="22 23">X4EP2</strain>
    </source>
</reference>
<feature type="binding site" evidence="18">
    <location>
        <begin position="131"/>
        <end position="137"/>
    </location>
    <ligand>
        <name>(6S)-NADPHX</name>
        <dbReference type="ChEBI" id="CHEBI:64076"/>
    </ligand>
</feature>
<keyword evidence="23" id="KW-1185">Reference proteome</keyword>
<feature type="binding site" evidence="18">
    <location>
        <position position="163"/>
    </location>
    <ligand>
        <name>K(+)</name>
        <dbReference type="ChEBI" id="CHEBI:29103"/>
    </ligand>
</feature>
<dbReference type="CDD" id="cd01171">
    <property type="entry name" value="YXKO-related"/>
    <property type="match status" value="1"/>
</dbReference>
<keyword evidence="5 18" id="KW-0479">Metal-binding</keyword>
<dbReference type="NCBIfam" id="TIGR00197">
    <property type="entry name" value="yjeF_nterm"/>
    <property type="match status" value="1"/>
</dbReference>
<comment type="function">
    <text evidence="14 19">Bifunctional enzyme that catalyzes the epimerization of the S- and R-forms of NAD(P)HX and the dehydration of the S-form of NAD(P)HX at the expense of ADP, which is converted to AMP. This allows the repair of both epimers of NAD(P)HX, a damaged form of NAD(P)H that is a result of enzymatic or heat-dependent hydration.</text>
</comment>
<comment type="cofactor">
    <cofactor evidence="18 19">
        <name>K(+)</name>
        <dbReference type="ChEBI" id="CHEBI:29103"/>
    </cofactor>
    <text evidence="18 19">Binds 1 potassium ion per subunit.</text>
</comment>
<sequence>MKILTAAEMSATDRRSSEEFGIPLTDLMEHAGAAVAAFCLRQYPSATKITALCGKGNNGGDGFVAARLLGQTGRNVTVLLLGQISKLKGEAASAFAHLRTETAVHILEMDDEPALADALKHTDLLIDAVVGTGFRPPLRGLAAAAQNILAQSNVPIVAIDLPSGWDADSTEQTSAEAFRADAVVTFTAPKLAHVFGHLTQRTFGPVVVAEIGSPTQAVQSTSHLTWAGTSKAIAEQPRNANSNKGNFGHVLLIGGSYGKAGAPSMSSLAALRAGAGLVTAAVPESILNTVALTTPELMMAPLLESDGAVALANLENGNLDKLLKGIKVLAVGPGLSTDGEAPEFVRRLVAQTTLPIVIDADALNAFAGHTDLLRGNGRAMVLTPHPGEMARLLGKTVKEVEADRLNLARAFSTKHHLTLVLKGWRTLIAHPDGTVAINTTGNPAMAKGGSGDILTGIVAAMLAQFPNDVARAVETAVYLHGLAADFAAHAMDEHTVLATDTLAHLTNAFRYRIKDADGLTWLTGIHS</sequence>
<feature type="binding site" evidence="18">
    <location>
        <begin position="57"/>
        <end position="61"/>
    </location>
    <ligand>
        <name>(6S)-NADPHX</name>
        <dbReference type="ChEBI" id="CHEBI:64076"/>
    </ligand>
</feature>
<evidence type="ECO:0000313" key="22">
    <source>
        <dbReference type="EMBL" id="NYF81182.1"/>
    </source>
</evidence>
<dbReference type="Gene3D" id="3.40.50.10260">
    <property type="entry name" value="YjeF N-terminal domain"/>
    <property type="match status" value="1"/>
</dbReference>
<dbReference type="NCBIfam" id="TIGR00196">
    <property type="entry name" value="yjeF_cterm"/>
    <property type="match status" value="1"/>
</dbReference>
<comment type="caution">
    <text evidence="22">The sequence shown here is derived from an EMBL/GenBank/DDBJ whole genome shotgun (WGS) entry which is preliminary data.</text>
</comment>
<evidence type="ECO:0000256" key="2">
    <source>
        <dbReference type="ARBA" id="ARBA00000909"/>
    </source>
</evidence>
<comment type="similarity">
    <text evidence="17">Belongs to the NnrD/CARKD family.</text>
</comment>
<evidence type="ECO:0000256" key="18">
    <source>
        <dbReference type="HAMAP-Rule" id="MF_01966"/>
    </source>
</evidence>
<evidence type="ECO:0000256" key="3">
    <source>
        <dbReference type="ARBA" id="ARBA00006001"/>
    </source>
</evidence>
<feature type="binding site" evidence="17">
    <location>
        <position position="334"/>
    </location>
    <ligand>
        <name>(6S)-NADPHX</name>
        <dbReference type="ChEBI" id="CHEBI:64076"/>
    </ligand>
</feature>
<evidence type="ECO:0000256" key="11">
    <source>
        <dbReference type="ARBA" id="ARBA00023235"/>
    </source>
</evidence>
<accession>A0A7Y9PJV5</accession>
<evidence type="ECO:0000256" key="14">
    <source>
        <dbReference type="ARBA" id="ARBA00025153"/>
    </source>
</evidence>
<dbReference type="PROSITE" id="PS51385">
    <property type="entry name" value="YJEF_N"/>
    <property type="match status" value="1"/>
</dbReference>
<dbReference type="PIRSF" id="PIRSF017184">
    <property type="entry name" value="Nnr"/>
    <property type="match status" value="1"/>
</dbReference>
<dbReference type="SUPFAM" id="SSF64153">
    <property type="entry name" value="YjeF N-terminal domain-like"/>
    <property type="match status" value="1"/>
</dbReference>
<dbReference type="SUPFAM" id="SSF53613">
    <property type="entry name" value="Ribokinase-like"/>
    <property type="match status" value="1"/>
</dbReference>
<evidence type="ECO:0000256" key="16">
    <source>
        <dbReference type="ARBA" id="ARBA00049209"/>
    </source>
</evidence>
<evidence type="ECO:0000256" key="19">
    <source>
        <dbReference type="PIRNR" id="PIRNR017184"/>
    </source>
</evidence>
<dbReference type="HAMAP" id="MF_01965">
    <property type="entry name" value="NADHX_dehydratase"/>
    <property type="match status" value="1"/>
</dbReference>
<evidence type="ECO:0000256" key="17">
    <source>
        <dbReference type="HAMAP-Rule" id="MF_01965"/>
    </source>
</evidence>
<dbReference type="GO" id="GO:0005524">
    <property type="term" value="F:ATP binding"/>
    <property type="evidence" value="ECO:0007669"/>
    <property type="project" value="UniProtKB-UniRule"/>
</dbReference>
<feature type="domain" description="YjeF C-terminal" evidence="20">
    <location>
        <begin position="227"/>
        <end position="512"/>
    </location>
</feature>
<evidence type="ECO:0000256" key="8">
    <source>
        <dbReference type="ARBA" id="ARBA00022857"/>
    </source>
</evidence>
<dbReference type="Gene3D" id="3.40.1190.20">
    <property type="match status" value="1"/>
</dbReference>
<name>A0A7Y9PJV5_9BACT</name>
<feature type="binding site" evidence="18">
    <location>
        <position position="160"/>
    </location>
    <ligand>
        <name>(6S)-NADPHX</name>
        <dbReference type="ChEBI" id="CHEBI:64076"/>
    </ligand>
</feature>
<feature type="binding site" evidence="18">
    <location>
        <position position="58"/>
    </location>
    <ligand>
        <name>K(+)</name>
        <dbReference type="ChEBI" id="CHEBI:29103"/>
    </ligand>
</feature>
<dbReference type="RefSeq" id="WP_179493027.1">
    <property type="nucleotide sequence ID" value="NZ_JACCCW010000002.1"/>
</dbReference>
<feature type="binding site" evidence="18">
    <location>
        <position position="127"/>
    </location>
    <ligand>
        <name>K(+)</name>
        <dbReference type="ChEBI" id="CHEBI:29103"/>
    </ligand>
</feature>
<keyword evidence="8 17" id="KW-0521">NADP</keyword>
<keyword evidence="13" id="KW-0511">Multifunctional enzyme</keyword>
<gene>
    <name evidence="17" type="primary">nnrD</name>
    <name evidence="18" type="synonym">nnrE</name>
    <name evidence="22" type="ORF">HDF17_003502</name>
</gene>
<dbReference type="PANTHER" id="PTHR12592">
    <property type="entry name" value="ATP-DEPENDENT (S)-NAD(P)H-HYDRATE DEHYDRATASE FAMILY MEMBER"/>
    <property type="match status" value="1"/>
</dbReference>
<evidence type="ECO:0000256" key="10">
    <source>
        <dbReference type="ARBA" id="ARBA00023027"/>
    </source>
</evidence>
<dbReference type="Pfam" id="PF03853">
    <property type="entry name" value="YjeF_N"/>
    <property type="match status" value="1"/>
</dbReference>
<comment type="catalytic activity">
    <reaction evidence="2 18 19">
        <text>(6R)-NADPHX = (6S)-NADPHX</text>
        <dbReference type="Rhea" id="RHEA:32227"/>
        <dbReference type="ChEBI" id="CHEBI:64076"/>
        <dbReference type="ChEBI" id="CHEBI:64077"/>
        <dbReference type="EC" id="5.1.99.6"/>
    </reaction>
</comment>
<comment type="similarity">
    <text evidence="3 19">In the N-terminal section; belongs to the NnrE/AIBP family.</text>
</comment>
<evidence type="ECO:0000259" key="20">
    <source>
        <dbReference type="PROSITE" id="PS51383"/>
    </source>
</evidence>
<comment type="catalytic activity">
    <reaction evidence="16 17 19">
        <text>(6S)-NADPHX + ADP = AMP + phosphate + NADPH + H(+)</text>
        <dbReference type="Rhea" id="RHEA:32235"/>
        <dbReference type="ChEBI" id="CHEBI:15378"/>
        <dbReference type="ChEBI" id="CHEBI:43474"/>
        <dbReference type="ChEBI" id="CHEBI:57783"/>
        <dbReference type="ChEBI" id="CHEBI:64076"/>
        <dbReference type="ChEBI" id="CHEBI:456215"/>
        <dbReference type="ChEBI" id="CHEBI:456216"/>
        <dbReference type="EC" id="4.2.1.136"/>
    </reaction>
</comment>
<dbReference type="EC" id="4.2.1.136" evidence="19"/>
<evidence type="ECO:0000256" key="7">
    <source>
        <dbReference type="ARBA" id="ARBA00022840"/>
    </source>
</evidence>
<keyword evidence="10 17" id="KW-0520">NAD</keyword>
<comment type="similarity">
    <text evidence="18">Belongs to the NnrE/AIBP family.</text>
</comment>
<dbReference type="GO" id="GO:0046872">
    <property type="term" value="F:metal ion binding"/>
    <property type="evidence" value="ECO:0007669"/>
    <property type="project" value="UniProtKB-UniRule"/>
</dbReference>
<dbReference type="GO" id="GO:0110051">
    <property type="term" value="P:metabolite repair"/>
    <property type="evidence" value="ECO:0007669"/>
    <property type="project" value="TreeGrafter"/>
</dbReference>